<feature type="compositionally biased region" description="Basic and acidic residues" evidence="5">
    <location>
        <begin position="1180"/>
        <end position="1193"/>
    </location>
</feature>
<organism evidence="7 8">
    <name type="scientific">Babesia microti (strain RI)</name>
    <dbReference type="NCBI Taxonomy" id="1133968"/>
    <lineage>
        <taxon>Eukaryota</taxon>
        <taxon>Sar</taxon>
        <taxon>Alveolata</taxon>
        <taxon>Apicomplexa</taxon>
        <taxon>Aconoidasida</taxon>
        <taxon>Piroplasmida</taxon>
        <taxon>Babesiidae</taxon>
        <taxon>Babesia</taxon>
    </lineage>
</organism>
<dbReference type="OrthoDB" id="20839at2759"/>
<sequence length="1294" mass="144679">MTRNRTRGLRRGQDVQSSSRGSDRAATSASSANSSNFDEENFWSSLEKNYFSPPPVQLIRSIKNARQMYKIIDASVSGGRGKDTRAKPYSIEFKVNKCRRYKDSFEWAVKCARDRYGEGWPAARRTQSGFDPEVSPKYHGRGTLPLVMRPGPNFLTLTLMDSPFSLQTEVLSTPACRSDGNELYGCNDEAWALHPRFSLIAKRCSFSFYPPYTYQQFPERVPFCHRCNGLQRSCGEAPTMDFNIRPTFPEACFIPSKLPINQLRRSMSNMDNYMSEIIPKDIFKPFERRRKIHENEPKFSSGFAARIEDDYCATFEFYTDLVGKLGRKLDDLLHACEAEKHPNYAAWKETELRMMSQYMNEYRETNTDTLYAYTSAIQIGNIQHLRVTCKDSAMLPSNWTEKALCSVCSTADDWDDNPIMFCDCCYLPMHVKCVAAEVQELGDESWVCQLCSFLISQIPHIETPRAFDAIRRLGTEDVEKRGECLVNNLRLAKFDSTVPFLPISDTVYDKFVKAEASATVDNIYNGWPFVRDPRIYAKMSTPHHTDAAPLVPFCMLCGFSTLCLAGGPALPTNRPPLWAHVKCALTIEIAPKRSGEEAQQAPRKGGAHLYTGRCFDCKRWGSCLVQCSNAECTKFFHIPCVTALRECLYEWDTVLNKPEILCQVHAKGVSPTSLLRKVQQRLEGDCYRNRAGTPGGLDVPFKRDGSWKLGIYAKDFLETDKSRLLQLFRDAYCRFRSPDSDGDTKGAAHAAEAGTEGVLLVCFNQNGLSPQFDLQPDGPAPASPPGGGGLKRERESLEQGPLEQMELDRGPLEPVAVDDELDVSIPLETLPTPCMLMDIFTDLPSFQTVRYASGLTDDKNVSFFRSACEAAVVLSELFNLGRDVKFIVNLFNYISGVSFRRGLDICGPEVARQINSRAADQFCSGCGIVESKRVTVKRCGSCLASICKSCFAFGVGAARSTANCTNSQFESGVVTCARCYRFVCGQSFGSCHLCGRLDGFLFAGSDCLVHLICAQLLIPPKCWGDGLRLGRVKNTRVGSCHYCRLNIGLTSTCASPICGVRFHPYCAFVLKKHSISTPTGSATVSSSPCVAGPKKDRTNSEKLLKAKKPGVAFARILCVVHSEKGDAIHSREFTDADRRAAVCDFFRGIDYTFTHRHTDGKGPTLIRTQSNSSGTVSTRKKGEGKMDAERKRGAKKPDLRKFLTMQEIMQYGHSGRTSDDQYYCPICFSLYYETTPGLPGDDLHWIGCDGCERWFHWICIGYSDNDPPKDSDWFCVTCKNPKEGQRGTDAQHQR</sequence>
<dbReference type="PROSITE" id="PS01359">
    <property type="entry name" value="ZF_PHD_1"/>
    <property type="match status" value="1"/>
</dbReference>
<keyword evidence="2 4" id="KW-0863">Zinc-finger</keyword>
<keyword evidence="1" id="KW-0479">Metal-binding</keyword>
<dbReference type="VEuPathDB" id="PiroplasmaDB:BmR1_04g09670"/>
<dbReference type="KEGG" id="bmic:BmR1_04g09670"/>
<dbReference type="GO" id="GO:0006357">
    <property type="term" value="P:regulation of transcription by RNA polymerase II"/>
    <property type="evidence" value="ECO:0007669"/>
    <property type="project" value="TreeGrafter"/>
</dbReference>
<dbReference type="InterPro" id="IPR001841">
    <property type="entry name" value="Znf_RING"/>
</dbReference>
<evidence type="ECO:0000313" key="7">
    <source>
        <dbReference type="EMBL" id="SIO73911.1"/>
    </source>
</evidence>
<feature type="domain" description="PHD-type" evidence="6">
    <location>
        <begin position="402"/>
        <end position="454"/>
    </location>
</feature>
<dbReference type="Pfam" id="PF13832">
    <property type="entry name" value="zf-HC5HC2H_2"/>
    <property type="match status" value="1"/>
</dbReference>
<evidence type="ECO:0000313" key="8">
    <source>
        <dbReference type="Proteomes" id="UP000002899"/>
    </source>
</evidence>
<keyword evidence="3" id="KW-0862">Zinc</keyword>
<dbReference type="InterPro" id="IPR001965">
    <property type="entry name" value="Znf_PHD"/>
</dbReference>
<evidence type="ECO:0000256" key="5">
    <source>
        <dbReference type="SAM" id="MobiDB-lite"/>
    </source>
</evidence>
<name>A0A1N6LYG6_BABMR</name>
<feature type="compositionally biased region" description="Low complexity" evidence="5">
    <location>
        <begin position="17"/>
        <end position="35"/>
    </location>
</feature>
<evidence type="ECO:0000256" key="2">
    <source>
        <dbReference type="ARBA" id="ARBA00022771"/>
    </source>
</evidence>
<dbReference type="SUPFAM" id="SSF57903">
    <property type="entry name" value="FYVE/PHD zinc finger"/>
    <property type="match status" value="2"/>
</dbReference>
<dbReference type="PANTHER" id="PTHR13793:SF107">
    <property type="entry name" value="BROMODOMAIN-CONTAINING PROTEIN HOMOLOG"/>
    <property type="match status" value="1"/>
</dbReference>
<evidence type="ECO:0000259" key="6">
    <source>
        <dbReference type="PROSITE" id="PS50016"/>
    </source>
</evidence>
<dbReference type="InterPro" id="IPR019787">
    <property type="entry name" value="Znf_PHD-finger"/>
</dbReference>
<keyword evidence="8" id="KW-1185">Reference proteome</keyword>
<accession>A0A1N6LYG6</accession>
<dbReference type="RefSeq" id="XP_021337960.1">
    <property type="nucleotide sequence ID" value="XM_021482807.1"/>
</dbReference>
<evidence type="ECO:0000256" key="3">
    <source>
        <dbReference type="ARBA" id="ARBA00022833"/>
    </source>
</evidence>
<reference evidence="7 8" key="2">
    <citation type="journal article" date="2013" name="PLoS ONE">
        <title>Whole genome mapping and re-organization of the nuclear and mitochondrial genomes of Babesia microti isolates.</title>
        <authorList>
            <person name="Cornillot E."/>
            <person name="Dassouli A."/>
            <person name="Garg A."/>
            <person name="Pachikara N."/>
            <person name="Randazzo S."/>
            <person name="Depoix D."/>
            <person name="Carcy B."/>
            <person name="Delbecq S."/>
            <person name="Frutos R."/>
            <person name="Silva J.C."/>
            <person name="Sutton R."/>
            <person name="Krause P.J."/>
            <person name="Mamoun C.B."/>
        </authorList>
    </citation>
    <scope>NUCLEOTIDE SEQUENCE [LARGE SCALE GENOMIC DNA]</scope>
    <source>
        <strain evidence="7 8">RI</strain>
    </source>
</reference>
<dbReference type="InterPro" id="IPR013083">
    <property type="entry name" value="Znf_RING/FYVE/PHD"/>
</dbReference>
<evidence type="ECO:0000256" key="4">
    <source>
        <dbReference type="PROSITE-ProRule" id="PRU00146"/>
    </source>
</evidence>
<dbReference type="Proteomes" id="UP000002899">
    <property type="component" value="Chromosome IV"/>
</dbReference>
<dbReference type="SMART" id="SM00249">
    <property type="entry name" value="PHD"/>
    <property type="match status" value="4"/>
</dbReference>
<dbReference type="InterPro" id="IPR011011">
    <property type="entry name" value="Znf_FYVE_PHD"/>
</dbReference>
<dbReference type="CDD" id="cd15522">
    <property type="entry name" value="PHD_TAF3"/>
    <property type="match status" value="1"/>
</dbReference>
<feature type="region of interest" description="Disordered" evidence="5">
    <location>
        <begin position="1162"/>
        <end position="1193"/>
    </location>
</feature>
<feature type="compositionally biased region" description="Polar residues" evidence="5">
    <location>
        <begin position="1166"/>
        <end position="1177"/>
    </location>
</feature>
<feature type="region of interest" description="Disordered" evidence="5">
    <location>
        <begin position="1"/>
        <end position="37"/>
    </location>
</feature>
<feature type="domain" description="PHD-type" evidence="6">
    <location>
        <begin position="1221"/>
        <end position="1281"/>
    </location>
</feature>
<dbReference type="GeneID" id="24426556"/>
<dbReference type="SMART" id="SM00184">
    <property type="entry name" value="RING"/>
    <property type="match status" value="2"/>
</dbReference>
<protein>
    <recommendedName>
        <fullName evidence="6">PHD-type domain-containing protein</fullName>
    </recommendedName>
</protein>
<dbReference type="PANTHER" id="PTHR13793">
    <property type="entry name" value="PHD FINGER PROTEINS"/>
    <property type="match status" value="1"/>
</dbReference>
<reference evidence="7 8" key="1">
    <citation type="journal article" date="2012" name="Nucleic Acids Res.">
        <title>Sequencing of the smallest Apicomplexan genome from the human pathogen Babesia microti.</title>
        <authorList>
            <person name="Cornillot E."/>
            <person name="Hadj-Kaddour K."/>
            <person name="Dassouli A."/>
            <person name="Noel B."/>
            <person name="Ranwez V."/>
            <person name="Vacherie B."/>
            <person name="Augagneur Y."/>
            <person name="Bres V."/>
            <person name="Duclos A."/>
            <person name="Randazzo S."/>
            <person name="Carcy B."/>
            <person name="Debierre-Grockiego F."/>
            <person name="Delbecq S."/>
            <person name="Moubri-Menage K."/>
            <person name="Shams-Eldin H."/>
            <person name="Usmani-Brown S."/>
            <person name="Bringaud F."/>
            <person name="Wincker P."/>
            <person name="Vivares C.P."/>
            <person name="Schwarz R.T."/>
            <person name="Schetters T.P."/>
            <person name="Krause P.J."/>
            <person name="Gorenflot A."/>
            <person name="Berry V."/>
            <person name="Barbe V."/>
            <person name="Ben Mamoun C."/>
        </authorList>
    </citation>
    <scope>NUCLEOTIDE SEQUENCE [LARGE SCALE GENOMIC DNA]</scope>
    <source>
        <strain evidence="7 8">RI</strain>
    </source>
</reference>
<dbReference type="Gene3D" id="3.30.40.10">
    <property type="entry name" value="Zinc/RING finger domain, C3HC4 (zinc finger)"/>
    <property type="match status" value="3"/>
</dbReference>
<feature type="region of interest" description="Disordered" evidence="5">
    <location>
        <begin position="771"/>
        <end position="810"/>
    </location>
</feature>
<proteinExistence type="predicted"/>
<dbReference type="PROSITE" id="PS50016">
    <property type="entry name" value="ZF_PHD_2"/>
    <property type="match status" value="2"/>
</dbReference>
<dbReference type="GO" id="GO:0008270">
    <property type="term" value="F:zinc ion binding"/>
    <property type="evidence" value="ECO:0007669"/>
    <property type="project" value="UniProtKB-KW"/>
</dbReference>
<reference evidence="7 8" key="3">
    <citation type="journal article" date="2016" name="Sci. Rep.">
        <title>Genome-wide diversity and gene expression profiling of Babesia microti isolates identify polymorphic genes that mediate host-pathogen interactions.</title>
        <authorList>
            <person name="Silva J.C."/>
            <person name="Cornillot E."/>
            <person name="McCracken C."/>
            <person name="Usmani-Brown S."/>
            <person name="Dwivedi A."/>
            <person name="Ifeonu O.O."/>
            <person name="Crabtree J."/>
            <person name="Gotia H.T."/>
            <person name="Virji A.Z."/>
            <person name="Reynes C."/>
            <person name="Colinge J."/>
            <person name="Kumar V."/>
            <person name="Lawres L."/>
            <person name="Pazzi J.E."/>
            <person name="Pablo J.V."/>
            <person name="Hung C."/>
            <person name="Brancato J."/>
            <person name="Kumari P."/>
            <person name="Orvis J."/>
            <person name="Tretina K."/>
            <person name="Chibucos M."/>
            <person name="Ott S."/>
            <person name="Sadzewicz L."/>
            <person name="Sengamalay N."/>
            <person name="Shetty A.C."/>
            <person name="Su Q."/>
            <person name="Tallon L."/>
            <person name="Fraser C.M."/>
            <person name="Frutos R."/>
            <person name="Molina D.M."/>
            <person name="Krause P.J."/>
            <person name="Ben Mamoun C."/>
        </authorList>
    </citation>
    <scope>NUCLEOTIDE SEQUENCE [LARGE SCALE GENOMIC DNA]</scope>
    <source>
        <strain evidence="7 8">RI</strain>
    </source>
</reference>
<feature type="compositionally biased region" description="Basic residues" evidence="5">
    <location>
        <begin position="1"/>
        <end position="10"/>
    </location>
</feature>
<dbReference type="Pfam" id="PF00628">
    <property type="entry name" value="PHD"/>
    <property type="match status" value="1"/>
</dbReference>
<dbReference type="EMBL" id="LN871599">
    <property type="protein sequence ID" value="SIO73911.1"/>
    <property type="molecule type" value="Genomic_DNA"/>
</dbReference>
<dbReference type="InterPro" id="IPR019786">
    <property type="entry name" value="Zinc_finger_PHD-type_CS"/>
</dbReference>
<dbReference type="InterPro" id="IPR050701">
    <property type="entry name" value="Histone_Mod_Regulator"/>
</dbReference>
<evidence type="ECO:0000256" key="1">
    <source>
        <dbReference type="ARBA" id="ARBA00022723"/>
    </source>
</evidence>